<dbReference type="Pfam" id="PF21948">
    <property type="entry name" value="LplA-B_cat"/>
    <property type="match status" value="1"/>
</dbReference>
<evidence type="ECO:0000259" key="1">
    <source>
        <dbReference type="PROSITE" id="PS51733"/>
    </source>
</evidence>
<dbReference type="PANTHER" id="PTHR43679">
    <property type="entry name" value="OCTANOYLTRANSFERASE LIPM-RELATED"/>
    <property type="match status" value="1"/>
</dbReference>
<protein>
    <submittedName>
        <fullName evidence="2">Lipoate--protein ligase family protein</fullName>
    </submittedName>
</protein>
<reference evidence="2 3" key="1">
    <citation type="submission" date="2021-05" db="EMBL/GenBank/DDBJ databases">
        <title>The draft genome of Geobacter pelophilus DSM 12255.</title>
        <authorList>
            <person name="Xu Z."/>
            <person name="Masuda Y."/>
            <person name="Itoh H."/>
            <person name="Senoo K."/>
        </authorList>
    </citation>
    <scope>NUCLEOTIDE SEQUENCE [LARGE SCALE GENOMIC DNA]</scope>
    <source>
        <strain evidence="2 3">DSM 12255</strain>
    </source>
</reference>
<evidence type="ECO:0000313" key="2">
    <source>
        <dbReference type="EMBL" id="MBT0665255.1"/>
    </source>
</evidence>
<evidence type="ECO:0000313" key="3">
    <source>
        <dbReference type="Proteomes" id="UP000811899"/>
    </source>
</evidence>
<dbReference type="GO" id="GO:0016874">
    <property type="term" value="F:ligase activity"/>
    <property type="evidence" value="ECO:0007669"/>
    <property type="project" value="UniProtKB-KW"/>
</dbReference>
<proteinExistence type="predicted"/>
<dbReference type="EMBL" id="JAHCVJ010000005">
    <property type="protein sequence ID" value="MBT0665255.1"/>
    <property type="molecule type" value="Genomic_DNA"/>
</dbReference>
<dbReference type="Proteomes" id="UP000811899">
    <property type="component" value="Unassembled WGS sequence"/>
</dbReference>
<keyword evidence="2" id="KW-0436">Ligase</keyword>
<dbReference type="InterPro" id="IPR045864">
    <property type="entry name" value="aa-tRNA-synth_II/BPL/LPL"/>
</dbReference>
<sequence>MHHRESGKGASPVNWRLIDTGPLPGPENMAVDEALLTCFNPDSSVPLLRLYGWQPPALSLGRFQDAAAVLDLYRCRADQLQVVRRITGGGAIYHAEELTYAIVCSPHHLPHAATVKDSFRILTAFLLRFYRGLGLNAAYAVDLTPDSSRLGERTPFCFAGKESFDIMLDGRKIGGNAQRRLKNVIFQHGSIPLRNMVNEGVTYLKESHADLNDAVTALADNGVAVREDELKESLSKAFSTAMTTELAPSVLTEEERETADNLICSRYGVDAWNLFGEAL</sequence>
<dbReference type="SUPFAM" id="SSF55681">
    <property type="entry name" value="Class II aaRS and biotin synthetases"/>
    <property type="match status" value="1"/>
</dbReference>
<dbReference type="PROSITE" id="PS51733">
    <property type="entry name" value="BPL_LPL_CATALYTIC"/>
    <property type="match status" value="1"/>
</dbReference>
<comment type="caution">
    <text evidence="2">The sequence shown here is derived from an EMBL/GenBank/DDBJ whole genome shotgun (WGS) entry which is preliminary data.</text>
</comment>
<organism evidence="2 3">
    <name type="scientific">Geoanaerobacter pelophilus</name>
    <dbReference type="NCBI Taxonomy" id="60036"/>
    <lineage>
        <taxon>Bacteria</taxon>
        <taxon>Pseudomonadati</taxon>
        <taxon>Thermodesulfobacteriota</taxon>
        <taxon>Desulfuromonadia</taxon>
        <taxon>Geobacterales</taxon>
        <taxon>Geobacteraceae</taxon>
        <taxon>Geoanaerobacter</taxon>
    </lineage>
</organism>
<dbReference type="AlphaFoldDB" id="A0AAW4L6W9"/>
<dbReference type="InterPro" id="IPR050664">
    <property type="entry name" value="Octanoyltrans_LipM/LipL"/>
</dbReference>
<dbReference type="Gene3D" id="3.30.930.10">
    <property type="entry name" value="Bira Bifunctional Protein, Domain 2"/>
    <property type="match status" value="1"/>
</dbReference>
<dbReference type="InterPro" id="IPR004143">
    <property type="entry name" value="BPL_LPL_catalytic"/>
</dbReference>
<gene>
    <name evidence="2" type="ORF">KI809_13185</name>
</gene>
<dbReference type="PANTHER" id="PTHR43679:SF2">
    <property type="entry name" value="OCTANOYL-[GCVH]:PROTEIN N-OCTANOYLTRANSFERASE"/>
    <property type="match status" value="1"/>
</dbReference>
<keyword evidence="3" id="KW-1185">Reference proteome</keyword>
<accession>A0AAW4L6W9</accession>
<dbReference type="CDD" id="cd16443">
    <property type="entry name" value="LplA"/>
    <property type="match status" value="1"/>
</dbReference>
<name>A0AAW4L6W9_9BACT</name>
<feature type="domain" description="BPL/LPL catalytic" evidence="1">
    <location>
        <begin position="42"/>
        <end position="246"/>
    </location>
</feature>